<dbReference type="AlphaFoldDB" id="U9TRT6"/>
<organism evidence="1">
    <name type="scientific">Rhizophagus irregularis (strain DAOM 181602 / DAOM 197198 / MUCL 43194)</name>
    <name type="common">Arbuscular mycorrhizal fungus</name>
    <name type="synonym">Glomus intraradices</name>
    <dbReference type="NCBI Taxonomy" id="747089"/>
    <lineage>
        <taxon>Eukaryota</taxon>
        <taxon>Fungi</taxon>
        <taxon>Fungi incertae sedis</taxon>
        <taxon>Mucoromycota</taxon>
        <taxon>Glomeromycotina</taxon>
        <taxon>Glomeromycetes</taxon>
        <taxon>Glomerales</taxon>
        <taxon>Glomeraceae</taxon>
        <taxon>Rhizophagus</taxon>
    </lineage>
</organism>
<accession>U9TRT6</accession>
<gene>
    <name evidence="1" type="ORF">GLOINDRAFT_98019</name>
</gene>
<reference evidence="1" key="1">
    <citation type="submission" date="2013-07" db="EMBL/GenBank/DDBJ databases">
        <title>The genome of an arbuscular mycorrhizal fungus provides insights into the evolution of the oldest plant symbiosis.</title>
        <authorList>
            <consortium name="DOE Joint Genome Institute"/>
            <person name="Tisserant E."/>
            <person name="Malbreil M."/>
            <person name="Kuo A."/>
            <person name="Kohler A."/>
            <person name="Symeonidi A."/>
            <person name="Balestrini R."/>
            <person name="Charron P."/>
            <person name="Duensing N."/>
            <person name="Frei-dit-Frey N."/>
            <person name="Gianinazzi-Pearson V."/>
            <person name="Gilbert B."/>
            <person name="Handa Y."/>
            <person name="Hijri M."/>
            <person name="Kaul R."/>
            <person name="Kawaguchi M."/>
            <person name="Krajinski F."/>
            <person name="Lammers P."/>
            <person name="Lapierre D."/>
            <person name="Masclaux F.G."/>
            <person name="Murat C."/>
            <person name="Morin E."/>
            <person name="Ndikumana S."/>
            <person name="Pagni M."/>
            <person name="Petitpierre D."/>
            <person name="Requena N."/>
            <person name="Rosikiewicz P."/>
            <person name="Riley R."/>
            <person name="Saito K."/>
            <person name="San Clemente H."/>
            <person name="Shapiro H."/>
            <person name="van Tuinen D."/>
            <person name="Becard G."/>
            <person name="Bonfante P."/>
            <person name="Paszkowski U."/>
            <person name="Shachar-Hill Y."/>
            <person name="Young J.P."/>
            <person name="Sanders I.R."/>
            <person name="Henrissat B."/>
            <person name="Rensing S.A."/>
            <person name="Grigoriev I.V."/>
            <person name="Corradi N."/>
            <person name="Roux C."/>
            <person name="Martin F."/>
        </authorList>
    </citation>
    <scope>NUCLEOTIDE SEQUENCE</scope>
    <source>
        <strain evidence="1">DAOM 197198</strain>
    </source>
</reference>
<dbReference type="HOGENOM" id="CLU_1759775_0_0_1"/>
<protein>
    <submittedName>
        <fullName evidence="1">Uncharacterized protein</fullName>
    </submittedName>
</protein>
<dbReference type="EMBL" id="KI288573">
    <property type="protein sequence ID" value="ESA09008.1"/>
    <property type="molecule type" value="Genomic_DNA"/>
</dbReference>
<sequence length="148" mass="17348">MMLNTKRTVKVMFLRKAVDVYTGKNSATLDNPISTSTYVPMTDSDAESNTTPKLNKFLQFQKRMTRKNWKNDLTNEIPRPTRVLTHIVLFIEKNDRVSHHLLHMTPRWLDLVLRAFFTLLGELIYPFYGSYWLSLIGQDKGCVSFYRV</sequence>
<name>U9TRT6_RHIID</name>
<evidence type="ECO:0000313" key="1">
    <source>
        <dbReference type="EMBL" id="ESA09008.1"/>
    </source>
</evidence>
<proteinExistence type="predicted"/>